<evidence type="ECO:0000256" key="1">
    <source>
        <dbReference type="SAM" id="MobiDB-lite"/>
    </source>
</evidence>
<dbReference type="EMBL" id="KB467831">
    <property type="protein sequence ID" value="PCH33964.1"/>
    <property type="molecule type" value="Genomic_DNA"/>
</dbReference>
<name>A0A2H3JBB8_WOLCO</name>
<sequence>MSHLQDVTRFLLAAGGAAHPQDKGMYLLYTNHAILTIKHWTGTVVGDQELITKSVRADSTASYVLKSDGTHLIFCISLSSTIRALRLAEEEEGWVNHEIPPFDVHSMGSLAATIDRGGRRSVLFQDASGKLVHLDDTWTPSVLPVDAVIGSPIATLQYGDNVRAFYISAADNCMHDVTRCRKVGWRDRRTNSYIFSKMPKRLTVGRRGSGSFETFALTADDMLLLILDNGQSHVLGKVDGMGVLWAGDGPMCCRELPQLDFRPTKWNNSARATSSSKVEFPRMRRMTG</sequence>
<dbReference type="Proteomes" id="UP000218811">
    <property type="component" value="Unassembled WGS sequence"/>
</dbReference>
<evidence type="ECO:0000313" key="3">
    <source>
        <dbReference type="Proteomes" id="UP000218811"/>
    </source>
</evidence>
<keyword evidence="3" id="KW-1185">Reference proteome</keyword>
<dbReference type="OrthoDB" id="5367135at2759"/>
<feature type="compositionally biased region" description="Polar residues" evidence="1">
    <location>
        <begin position="267"/>
        <end position="277"/>
    </location>
</feature>
<evidence type="ECO:0008006" key="4">
    <source>
        <dbReference type="Google" id="ProtNLM"/>
    </source>
</evidence>
<reference evidence="2 3" key="1">
    <citation type="journal article" date="2012" name="Science">
        <title>The Paleozoic origin of enzymatic lignin decomposition reconstructed from 31 fungal genomes.</title>
        <authorList>
            <person name="Floudas D."/>
            <person name="Binder M."/>
            <person name="Riley R."/>
            <person name="Barry K."/>
            <person name="Blanchette R.A."/>
            <person name="Henrissat B."/>
            <person name="Martinez A.T."/>
            <person name="Otillar R."/>
            <person name="Spatafora J.W."/>
            <person name="Yadav J.S."/>
            <person name="Aerts A."/>
            <person name="Benoit I."/>
            <person name="Boyd A."/>
            <person name="Carlson A."/>
            <person name="Copeland A."/>
            <person name="Coutinho P.M."/>
            <person name="de Vries R.P."/>
            <person name="Ferreira P."/>
            <person name="Findley K."/>
            <person name="Foster B."/>
            <person name="Gaskell J."/>
            <person name="Glotzer D."/>
            <person name="Gorecki P."/>
            <person name="Heitman J."/>
            <person name="Hesse C."/>
            <person name="Hori C."/>
            <person name="Igarashi K."/>
            <person name="Jurgens J.A."/>
            <person name="Kallen N."/>
            <person name="Kersten P."/>
            <person name="Kohler A."/>
            <person name="Kuees U."/>
            <person name="Kumar T.K.A."/>
            <person name="Kuo A."/>
            <person name="LaButti K."/>
            <person name="Larrondo L.F."/>
            <person name="Lindquist E."/>
            <person name="Ling A."/>
            <person name="Lombard V."/>
            <person name="Lucas S."/>
            <person name="Lundell T."/>
            <person name="Martin R."/>
            <person name="McLaughlin D.J."/>
            <person name="Morgenstern I."/>
            <person name="Morin E."/>
            <person name="Murat C."/>
            <person name="Nagy L.G."/>
            <person name="Nolan M."/>
            <person name="Ohm R.A."/>
            <person name="Patyshakuliyeva A."/>
            <person name="Rokas A."/>
            <person name="Ruiz-Duenas F.J."/>
            <person name="Sabat G."/>
            <person name="Salamov A."/>
            <person name="Samejima M."/>
            <person name="Schmutz J."/>
            <person name="Slot J.C."/>
            <person name="St John F."/>
            <person name="Stenlid J."/>
            <person name="Sun H."/>
            <person name="Sun S."/>
            <person name="Syed K."/>
            <person name="Tsang A."/>
            <person name="Wiebenga A."/>
            <person name="Young D."/>
            <person name="Pisabarro A."/>
            <person name="Eastwood D.C."/>
            <person name="Martin F."/>
            <person name="Cullen D."/>
            <person name="Grigoriev I.V."/>
            <person name="Hibbett D.S."/>
        </authorList>
    </citation>
    <scope>NUCLEOTIDE SEQUENCE [LARGE SCALE GENOMIC DNA]</scope>
    <source>
        <strain evidence="2 3">MD-104</strain>
    </source>
</reference>
<organism evidence="2 3">
    <name type="scientific">Wolfiporia cocos (strain MD-104)</name>
    <name type="common">Brown rot fungus</name>
    <dbReference type="NCBI Taxonomy" id="742152"/>
    <lineage>
        <taxon>Eukaryota</taxon>
        <taxon>Fungi</taxon>
        <taxon>Dikarya</taxon>
        <taxon>Basidiomycota</taxon>
        <taxon>Agaricomycotina</taxon>
        <taxon>Agaricomycetes</taxon>
        <taxon>Polyporales</taxon>
        <taxon>Phaeolaceae</taxon>
        <taxon>Wolfiporia</taxon>
    </lineage>
</organism>
<feature type="region of interest" description="Disordered" evidence="1">
    <location>
        <begin position="267"/>
        <end position="288"/>
    </location>
</feature>
<dbReference type="AlphaFoldDB" id="A0A2H3JBB8"/>
<accession>A0A2H3JBB8</accession>
<dbReference type="OMA" id="WNNSARA"/>
<protein>
    <recommendedName>
        <fullName evidence="4">Fucose-specific lectin</fullName>
    </recommendedName>
</protein>
<gene>
    <name evidence="2" type="ORF">WOLCODRAFT_141892</name>
</gene>
<evidence type="ECO:0000313" key="2">
    <source>
        <dbReference type="EMBL" id="PCH33964.1"/>
    </source>
</evidence>
<dbReference type="SUPFAM" id="SSF89372">
    <property type="entry name" value="Fucose-specific lectin"/>
    <property type="match status" value="1"/>
</dbReference>
<proteinExistence type="predicted"/>
<dbReference type="Gene3D" id="2.120.10.70">
    <property type="entry name" value="Fucose-specific lectin"/>
    <property type="match status" value="1"/>
</dbReference>